<evidence type="ECO:0000256" key="1">
    <source>
        <dbReference type="SAM" id="MobiDB-lite"/>
    </source>
</evidence>
<comment type="caution">
    <text evidence="2">The sequence shown here is derived from an EMBL/GenBank/DDBJ whole genome shotgun (WGS) entry which is preliminary data.</text>
</comment>
<protein>
    <submittedName>
        <fullName evidence="2">Uncharacterized protein</fullName>
    </submittedName>
</protein>
<evidence type="ECO:0000313" key="3">
    <source>
        <dbReference type="Proteomes" id="UP000324222"/>
    </source>
</evidence>
<proteinExistence type="predicted"/>
<dbReference type="Proteomes" id="UP000324222">
    <property type="component" value="Unassembled WGS sequence"/>
</dbReference>
<sequence>MESHEDVLPSCGGDVSPAVSWGLPDVSSKMERCDPKPRLNSKTGNSARGQCCLIHKLALRLE</sequence>
<reference evidence="2 3" key="1">
    <citation type="submission" date="2019-05" db="EMBL/GenBank/DDBJ databases">
        <title>Another draft genome of Portunus trituberculatus and its Hox gene families provides insights of decapod evolution.</title>
        <authorList>
            <person name="Jeong J.-H."/>
            <person name="Song I."/>
            <person name="Kim S."/>
            <person name="Choi T."/>
            <person name="Kim D."/>
            <person name="Ryu S."/>
            <person name="Kim W."/>
        </authorList>
    </citation>
    <scope>NUCLEOTIDE SEQUENCE [LARGE SCALE GENOMIC DNA]</scope>
    <source>
        <tissue evidence="2">Muscle</tissue>
    </source>
</reference>
<evidence type="ECO:0000313" key="2">
    <source>
        <dbReference type="EMBL" id="MPC67371.1"/>
    </source>
</evidence>
<accession>A0A5B7H455</accession>
<organism evidence="2 3">
    <name type="scientific">Portunus trituberculatus</name>
    <name type="common">Swimming crab</name>
    <name type="synonym">Neptunus trituberculatus</name>
    <dbReference type="NCBI Taxonomy" id="210409"/>
    <lineage>
        <taxon>Eukaryota</taxon>
        <taxon>Metazoa</taxon>
        <taxon>Ecdysozoa</taxon>
        <taxon>Arthropoda</taxon>
        <taxon>Crustacea</taxon>
        <taxon>Multicrustacea</taxon>
        <taxon>Malacostraca</taxon>
        <taxon>Eumalacostraca</taxon>
        <taxon>Eucarida</taxon>
        <taxon>Decapoda</taxon>
        <taxon>Pleocyemata</taxon>
        <taxon>Brachyura</taxon>
        <taxon>Eubrachyura</taxon>
        <taxon>Portunoidea</taxon>
        <taxon>Portunidae</taxon>
        <taxon>Portuninae</taxon>
        <taxon>Portunus</taxon>
    </lineage>
</organism>
<keyword evidence="3" id="KW-1185">Reference proteome</keyword>
<feature type="region of interest" description="Disordered" evidence="1">
    <location>
        <begin position="26"/>
        <end position="46"/>
    </location>
</feature>
<feature type="compositionally biased region" description="Basic and acidic residues" evidence="1">
    <location>
        <begin position="28"/>
        <end position="37"/>
    </location>
</feature>
<dbReference type="EMBL" id="VSRR010026147">
    <property type="protein sequence ID" value="MPC67371.1"/>
    <property type="molecule type" value="Genomic_DNA"/>
</dbReference>
<gene>
    <name evidence="2" type="ORF">E2C01_061546</name>
</gene>
<name>A0A5B7H455_PORTR</name>
<dbReference type="AlphaFoldDB" id="A0A5B7H455"/>